<reference evidence="2" key="1">
    <citation type="submission" date="2017-01" db="EMBL/GenBank/DDBJ databases">
        <authorList>
            <person name="Varghese N."/>
            <person name="Submissions S."/>
        </authorList>
    </citation>
    <scope>NUCLEOTIDE SEQUENCE [LARGE SCALE GENOMIC DNA]</scope>
    <source>
        <strain evidence="2">DSM 21068</strain>
    </source>
</reference>
<evidence type="ECO:0000313" key="1">
    <source>
        <dbReference type="EMBL" id="SIS64056.1"/>
    </source>
</evidence>
<evidence type="ECO:0000313" key="2">
    <source>
        <dbReference type="Proteomes" id="UP000186246"/>
    </source>
</evidence>
<dbReference type="STRING" id="551459.SAMN05421796_101763"/>
<organism evidence="1 2">
    <name type="scientific">Chryseobacterium piscicola</name>
    <dbReference type="NCBI Taxonomy" id="551459"/>
    <lineage>
        <taxon>Bacteria</taxon>
        <taxon>Pseudomonadati</taxon>
        <taxon>Bacteroidota</taxon>
        <taxon>Flavobacteriia</taxon>
        <taxon>Flavobacteriales</taxon>
        <taxon>Weeksellaceae</taxon>
        <taxon>Chryseobacterium group</taxon>
        <taxon>Chryseobacterium</taxon>
    </lineage>
</organism>
<name>A0A1N7KRC4_9FLAO</name>
<dbReference type="Proteomes" id="UP000186246">
    <property type="component" value="Unassembled WGS sequence"/>
</dbReference>
<protein>
    <submittedName>
        <fullName evidence="1">Uncharacterized protein</fullName>
    </submittedName>
</protein>
<proteinExistence type="predicted"/>
<sequence length="54" mass="6022">MKKQATAKKLSLNKLKISKITNLQIIKGGDDDLEKTGCMFPENASKKTDDTIRL</sequence>
<dbReference type="AlphaFoldDB" id="A0A1N7KRC4"/>
<dbReference type="EMBL" id="FTOJ01000001">
    <property type="protein sequence ID" value="SIS64056.1"/>
    <property type="molecule type" value="Genomic_DNA"/>
</dbReference>
<dbReference type="RefSeq" id="WP_159439250.1">
    <property type="nucleotide sequence ID" value="NZ_FTOJ01000001.1"/>
</dbReference>
<accession>A0A1N7KRC4</accession>
<gene>
    <name evidence="1" type="ORF">SAMN05421796_101763</name>
</gene>